<evidence type="ECO:0000313" key="2">
    <source>
        <dbReference type="Proteomes" id="UP000886998"/>
    </source>
</evidence>
<dbReference type="EMBL" id="BMAV01027327">
    <property type="protein sequence ID" value="GFS58287.1"/>
    <property type="molecule type" value="Genomic_DNA"/>
</dbReference>
<comment type="caution">
    <text evidence="1">The sequence shown here is derived from an EMBL/GenBank/DDBJ whole genome shotgun (WGS) entry which is preliminary data.</text>
</comment>
<keyword evidence="2" id="KW-1185">Reference proteome</keyword>
<name>A0A8X6KLR2_9ARAC</name>
<organism evidence="1 2">
    <name type="scientific">Trichonephila inaurata madagascariensis</name>
    <dbReference type="NCBI Taxonomy" id="2747483"/>
    <lineage>
        <taxon>Eukaryota</taxon>
        <taxon>Metazoa</taxon>
        <taxon>Ecdysozoa</taxon>
        <taxon>Arthropoda</taxon>
        <taxon>Chelicerata</taxon>
        <taxon>Arachnida</taxon>
        <taxon>Araneae</taxon>
        <taxon>Araneomorphae</taxon>
        <taxon>Entelegynae</taxon>
        <taxon>Araneoidea</taxon>
        <taxon>Nephilidae</taxon>
        <taxon>Trichonephila</taxon>
        <taxon>Trichonephila inaurata</taxon>
    </lineage>
</organism>
<dbReference type="Proteomes" id="UP000886998">
    <property type="component" value="Unassembled WGS sequence"/>
</dbReference>
<protein>
    <submittedName>
        <fullName evidence="1">Uncharacterized protein</fullName>
    </submittedName>
</protein>
<sequence>MGKERINFPHNSSFFVLTPLPTDERSHSNEYPTWRTNRAKKPREVGQKCWSLPTFSLQPGVCPPGSGLATRCLAPYVGFVLIYFSFKST</sequence>
<proteinExistence type="predicted"/>
<reference evidence="1" key="1">
    <citation type="submission" date="2020-08" db="EMBL/GenBank/DDBJ databases">
        <title>Multicomponent nature underlies the extraordinary mechanical properties of spider dragline silk.</title>
        <authorList>
            <person name="Kono N."/>
            <person name="Nakamura H."/>
            <person name="Mori M."/>
            <person name="Yoshida Y."/>
            <person name="Ohtoshi R."/>
            <person name="Malay A.D."/>
            <person name="Moran D.A.P."/>
            <person name="Tomita M."/>
            <person name="Numata K."/>
            <person name="Arakawa K."/>
        </authorList>
    </citation>
    <scope>NUCLEOTIDE SEQUENCE</scope>
</reference>
<dbReference type="AlphaFoldDB" id="A0A8X6KLR2"/>
<evidence type="ECO:0000313" key="1">
    <source>
        <dbReference type="EMBL" id="GFS58287.1"/>
    </source>
</evidence>
<gene>
    <name evidence="1" type="ORF">TNIN_197621</name>
</gene>
<accession>A0A8X6KLR2</accession>